<evidence type="ECO:0000256" key="2">
    <source>
        <dbReference type="ARBA" id="ARBA00022475"/>
    </source>
</evidence>
<feature type="transmembrane region" description="Helical" evidence="8">
    <location>
        <begin position="214"/>
        <end position="237"/>
    </location>
</feature>
<reference evidence="11" key="1">
    <citation type="journal article" date="2019" name="Int. J. Syst. Evol. Microbiol.">
        <title>The Global Catalogue of Microorganisms (GCM) 10K type strain sequencing project: providing services to taxonomists for standard genome sequencing and annotation.</title>
        <authorList>
            <consortium name="The Broad Institute Genomics Platform"/>
            <consortium name="The Broad Institute Genome Sequencing Center for Infectious Disease"/>
            <person name="Wu L."/>
            <person name="Ma J."/>
        </authorList>
    </citation>
    <scope>NUCLEOTIDE SEQUENCE [LARGE SCALE GENOMIC DNA]</scope>
    <source>
        <strain evidence="11">JCM 13378</strain>
    </source>
</reference>
<evidence type="ECO:0000256" key="5">
    <source>
        <dbReference type="ARBA" id="ARBA00022692"/>
    </source>
</evidence>
<dbReference type="Proteomes" id="UP001501757">
    <property type="component" value="Unassembled WGS sequence"/>
</dbReference>
<feature type="transmembrane region" description="Helical" evidence="8">
    <location>
        <begin position="305"/>
        <end position="323"/>
    </location>
</feature>
<keyword evidence="3" id="KW-0328">Glycosyltransferase</keyword>
<dbReference type="InterPro" id="IPR050297">
    <property type="entry name" value="LipidA_mod_glycosyltrf_83"/>
</dbReference>
<evidence type="ECO:0000256" key="1">
    <source>
        <dbReference type="ARBA" id="ARBA00004651"/>
    </source>
</evidence>
<keyword evidence="7 8" id="KW-0472">Membrane</keyword>
<evidence type="ECO:0000313" key="11">
    <source>
        <dbReference type="Proteomes" id="UP001501757"/>
    </source>
</evidence>
<feature type="transmembrane region" description="Helical" evidence="8">
    <location>
        <begin position="329"/>
        <end position="347"/>
    </location>
</feature>
<protein>
    <submittedName>
        <fullName evidence="10">Glycosyltransferase family 39 protein</fullName>
    </submittedName>
</protein>
<feature type="transmembrane region" description="Helical" evidence="8">
    <location>
        <begin position="116"/>
        <end position="133"/>
    </location>
</feature>
<feature type="transmembrane region" description="Helical" evidence="8">
    <location>
        <begin position="166"/>
        <end position="193"/>
    </location>
</feature>
<evidence type="ECO:0000313" key="10">
    <source>
        <dbReference type="EMBL" id="GAA0360842.1"/>
    </source>
</evidence>
<comment type="subcellular location">
    <subcellularLocation>
        <location evidence="1">Cell membrane</location>
        <topology evidence="1">Multi-pass membrane protein</topology>
    </subcellularLocation>
</comment>
<dbReference type="PANTHER" id="PTHR33908:SF3">
    <property type="entry name" value="UNDECAPRENYL PHOSPHATE-ALPHA-4-AMINO-4-DEOXY-L-ARABINOSE ARABINOSYL TRANSFERASE"/>
    <property type="match status" value="1"/>
</dbReference>
<sequence>MPMFKLSLRGNEARLKLALLAFVLLFTGLGLRDPWPADEPRFAQIAVEMVDSGQWFFPMRGGELYPDKPPVFMWSIALFYWLLGSIKLAFMLPSALSGLLTLYLVYDLGKRLWNEQTGMLAAALLLLSFQFTLQAKTAQIDAMVCAWITLGCYGLLRHLLCKDGWHWYYLGFAAMGLGVITKGVGFLPLLMLLPFFLARHFQTQPDEIQGNWRWWAGPLTMLLVIALWFVPMLILVANQADSAYEVYRDNILLKQTARRYADSWHHIKPFWYYLTSVIPVFWLPLSLLLPWLIPNWWRAIQAGDRRILLPLVWIGLVVLFFSLSPGKRGVYILPALPMLALISAPFVQGILQKRWPNRLIMATVALFTLVFITLAIAGLAGLDKVQQLVLDYPVQPWWFLLCIGVFGLLSLFVSRRCQHLSWLLFMSSFWLLYSSWGYVLLTPVKTPKLVVENLQLHVTRDTPLVMLGLKEQFLLFWPYSMGHFGYHSPMSAQQQSAWQWLSDHPQGKILVARQEALGCFDLNKGLDLGFAHRQDWLLLDQSARTADCQITSPTLPIFYPGQQRGE</sequence>
<keyword evidence="4" id="KW-0808">Transferase</keyword>
<evidence type="ECO:0000259" key="9">
    <source>
        <dbReference type="Pfam" id="PF13231"/>
    </source>
</evidence>
<evidence type="ECO:0000256" key="3">
    <source>
        <dbReference type="ARBA" id="ARBA00022676"/>
    </source>
</evidence>
<dbReference type="EMBL" id="BAAAEI010000014">
    <property type="protein sequence ID" value="GAA0360842.1"/>
    <property type="molecule type" value="Genomic_DNA"/>
</dbReference>
<name>A0ABP3H497_9ALTE</name>
<feature type="domain" description="Glycosyltransferase RgtA/B/C/D-like" evidence="9">
    <location>
        <begin position="67"/>
        <end position="226"/>
    </location>
</feature>
<dbReference type="PANTHER" id="PTHR33908">
    <property type="entry name" value="MANNOSYLTRANSFERASE YKCB-RELATED"/>
    <property type="match status" value="1"/>
</dbReference>
<gene>
    <name evidence="10" type="ORF">GCM10009092_26380</name>
</gene>
<evidence type="ECO:0000256" key="4">
    <source>
        <dbReference type="ARBA" id="ARBA00022679"/>
    </source>
</evidence>
<keyword evidence="6 8" id="KW-1133">Transmembrane helix</keyword>
<comment type="caution">
    <text evidence="10">The sequence shown here is derived from an EMBL/GenBank/DDBJ whole genome shotgun (WGS) entry which is preliminary data.</text>
</comment>
<keyword evidence="2" id="KW-1003">Cell membrane</keyword>
<accession>A0ABP3H497</accession>
<evidence type="ECO:0000256" key="6">
    <source>
        <dbReference type="ARBA" id="ARBA00022989"/>
    </source>
</evidence>
<evidence type="ECO:0000256" key="8">
    <source>
        <dbReference type="SAM" id="Phobius"/>
    </source>
</evidence>
<feature type="transmembrane region" description="Helical" evidence="8">
    <location>
        <begin position="420"/>
        <end position="441"/>
    </location>
</feature>
<organism evidence="10 11">
    <name type="scientific">Bowmanella denitrificans</name>
    <dbReference type="NCBI Taxonomy" id="366582"/>
    <lineage>
        <taxon>Bacteria</taxon>
        <taxon>Pseudomonadati</taxon>
        <taxon>Pseudomonadota</taxon>
        <taxon>Gammaproteobacteria</taxon>
        <taxon>Alteromonadales</taxon>
        <taxon>Alteromonadaceae</taxon>
        <taxon>Bowmanella</taxon>
    </lineage>
</organism>
<evidence type="ECO:0000256" key="7">
    <source>
        <dbReference type="ARBA" id="ARBA00023136"/>
    </source>
</evidence>
<dbReference type="InterPro" id="IPR038731">
    <property type="entry name" value="RgtA/B/C-like"/>
</dbReference>
<dbReference type="Pfam" id="PF13231">
    <property type="entry name" value="PMT_2"/>
    <property type="match status" value="1"/>
</dbReference>
<keyword evidence="5 8" id="KW-0812">Transmembrane</keyword>
<proteinExistence type="predicted"/>
<feature type="transmembrane region" description="Helical" evidence="8">
    <location>
        <begin position="71"/>
        <end position="96"/>
    </location>
</feature>
<feature type="transmembrane region" description="Helical" evidence="8">
    <location>
        <begin position="394"/>
        <end position="413"/>
    </location>
</feature>
<keyword evidence="11" id="KW-1185">Reference proteome</keyword>
<feature type="transmembrane region" description="Helical" evidence="8">
    <location>
        <begin position="270"/>
        <end position="293"/>
    </location>
</feature>
<feature type="transmembrane region" description="Helical" evidence="8">
    <location>
        <begin position="359"/>
        <end position="382"/>
    </location>
</feature>